<feature type="compositionally biased region" description="Pro residues" evidence="1">
    <location>
        <begin position="757"/>
        <end position="769"/>
    </location>
</feature>
<protein>
    <submittedName>
        <fullName evidence="2">Uncharacterized protein</fullName>
    </submittedName>
</protein>
<feature type="compositionally biased region" description="Pro residues" evidence="1">
    <location>
        <begin position="1337"/>
        <end position="1348"/>
    </location>
</feature>
<feature type="compositionally biased region" description="Low complexity" evidence="1">
    <location>
        <begin position="977"/>
        <end position="989"/>
    </location>
</feature>
<feature type="compositionally biased region" description="Polar residues" evidence="1">
    <location>
        <begin position="1246"/>
        <end position="1263"/>
    </location>
</feature>
<feature type="region of interest" description="Disordered" evidence="1">
    <location>
        <begin position="1479"/>
        <end position="1636"/>
    </location>
</feature>
<feature type="compositionally biased region" description="Polar residues" evidence="1">
    <location>
        <begin position="153"/>
        <end position="171"/>
    </location>
</feature>
<dbReference type="Proteomes" id="UP000002489">
    <property type="component" value="Unassembled WGS sequence"/>
</dbReference>
<feature type="compositionally biased region" description="Polar residues" evidence="1">
    <location>
        <begin position="667"/>
        <end position="678"/>
    </location>
</feature>
<feature type="region of interest" description="Disordered" evidence="1">
    <location>
        <begin position="149"/>
        <end position="181"/>
    </location>
</feature>
<feature type="compositionally biased region" description="Low complexity" evidence="1">
    <location>
        <begin position="646"/>
        <end position="660"/>
    </location>
</feature>
<feature type="compositionally biased region" description="Polar residues" evidence="1">
    <location>
        <begin position="634"/>
        <end position="644"/>
    </location>
</feature>
<feature type="compositionally biased region" description="Polar residues" evidence="1">
    <location>
        <begin position="581"/>
        <end position="590"/>
    </location>
</feature>
<feature type="compositionally biased region" description="Low complexity" evidence="1">
    <location>
        <begin position="1079"/>
        <end position="1102"/>
    </location>
</feature>
<sequence length="1636" mass="176005">MSGLPEGWESDYDGRRWFYKYKPTGHIQYHFPKEGDEFPDFIDTFSPAPVLAPEERLESQQQVRRYASTTTPAKLSPKKEDGGYGMSATARPVSMTWDGGFEDEENGVFQPENFMYLGPGTYNDVSPLAEEEEEAARRVVAGGIEGRVEKSSSKGVSPLNSERTTPAQGTTIAGPVTGEPVLVPPTVVEEVHEMPVVEPPPPHDPVGIIAEMPTDDTAQAHIEKHPPPVEMADNMVLAPIETAVSMMAELPERTSPKTKKKEEPQLAPGSLRDYGAQMQPLRISKKPAEEMPPGFQSYKPADISVDIPPNPAPLRRATFQPGGSMMDASPVRPPDRGHSGTPNVLSPPQVPPKRPLDEPSQPQIPPKHPEQPPPLSIANNGSLVPDQQPELSHMPSVLKPARGKVPGQQTVPGPARPPQGHGYVPPTQGKHPPSMTPAPLVQQQRLEEPRMGVQRVNTVPELLPSQRPQSTVQTGHQVLAPSTMNQQHVPKRPASVMPEMVAGQSREQIQGRYNAGPQQGGNLPYRGPVENVSPAGLPRSETAGPITPFPPYPVDNPPYPDDGPVYHRENPPYPEEPFVQKQISGQGSSDPSPPISSNRRHSSFSSAVISPDSRHGSMSFPTQTPSPMEHSRRASTNSSINPNYTPSPVSQTSSSMQSFSPTPPSVPTNQYQQGSYFTMQDVEGQGHNIAARDVLRKKSLSRSTDARRSSVGADPVAAQRGSPLAQQTGQGYNIAPQGVSRSQSLRQLPQGNVAPQNQPPTAPTPPPPQGQQGLGRIEEYEEAPGATVSRSSTVSVSTDMRKRSVGSSVQPSPMGSRRTSWQAESPKNVSPIQFQGQQGPIPQGHAGQPMHQMQAPQGAPMAAQNSKQLQRKPSQGHAPQPQNQQLSARDSRAPQGVPPQQGPRSQGQPMQGQVIPPQVQGKAPHPGQVSTPVQNVLHKPPPAPAPTPPAPAPTPPALAPKPTPTRLQKRSSYPASPAGQLPPQLQFPQGPVPPGQMPQGPTPGPYLHKDNNKWPIMARDPTGECSRKSRFPPNQQQWQPGMQPMTPQGSRPVSMQMPTQASQSAGAKEGKEGKKWLKWLKGGSKSVSHSPTTPVISSPISPAVGRPSWGGGEYAQQAVWQPGQPMSSAKPGFQGNTVPPQSQPGQMHQPAQPPTQPVQAPPQHGQMGFRPGQPLPRTGPLPPQAAQFPQTSQASQQPSQIPPQSGQMLHQGGPPAQPGQIIPQTMQLPSQQRQPPQNRQMPLQQGQINTQPGPAPTPSSQIPPQAMQLPPQNRQSPPQQERMPTQQVQTQPQFNQMTFKPGQVPPPGPVPRDRQPEPRGYSTGGQSVGVSATQPVTIPPKVPDPSMAPPVRVEPSNISQRQAPPQRQPSPAQPKALEQAPMPQSKAPKPPQPPQIATPNTLQPQPNSQRGISPPPPAVSPGLSDAAASSISHMSSYRRDSFSDAGSITTIEVAQAQPQPVLKPSIVQVHRRSTDMISKSQVHLNNDSQSSSDVTPRISAETARVGTEAAPPPSNLQYQQATSRPEPIPQLNTSKHDITTAPLPSKPDEPKFVQPHTRDQHMNQEPAPHKADHRSAAYANSSIQNQHSNNNTKPISNIPQPAPAKPAAPAAEDKWAKKPVVDYSGGDWGDDDDWDY</sequence>
<feature type="compositionally biased region" description="Polar residues" evidence="1">
    <location>
        <begin position="1397"/>
        <end position="1411"/>
    </location>
</feature>
<feature type="compositionally biased region" description="Polar residues" evidence="1">
    <location>
        <begin position="1032"/>
        <end position="1063"/>
    </location>
</feature>
<name>A0A0D2XUM7_FUSOF</name>
<feature type="compositionally biased region" description="Basic and acidic residues" evidence="1">
    <location>
        <begin position="1611"/>
        <end position="1620"/>
    </location>
</feature>
<feature type="region of interest" description="Disordered" evidence="1">
    <location>
        <begin position="460"/>
        <end position="1441"/>
    </location>
</feature>
<evidence type="ECO:0000313" key="3">
    <source>
        <dbReference type="Proteomes" id="UP000002489"/>
    </source>
</evidence>
<gene>
    <name evidence="2" type="primary">28949352</name>
</gene>
<feature type="compositionally biased region" description="Pro residues" evidence="1">
    <location>
        <begin position="939"/>
        <end position="963"/>
    </location>
</feature>
<feature type="compositionally biased region" description="Low complexity" evidence="1">
    <location>
        <begin position="1373"/>
        <end position="1387"/>
    </location>
</feature>
<feature type="compositionally biased region" description="Low complexity" evidence="1">
    <location>
        <begin position="1285"/>
        <end position="1302"/>
    </location>
</feature>
<evidence type="ECO:0000313" key="2">
    <source>
        <dbReference type="EnsemblFungi" id="FOXG_07680P0"/>
    </source>
</evidence>
<feature type="compositionally biased region" description="Low complexity" evidence="1">
    <location>
        <begin position="1184"/>
        <end position="1245"/>
    </location>
</feature>
<feature type="compositionally biased region" description="Basic and acidic residues" evidence="1">
    <location>
        <begin position="251"/>
        <end position="264"/>
    </location>
</feature>
<feature type="compositionally biased region" description="Polar residues" evidence="1">
    <location>
        <begin position="466"/>
        <end position="488"/>
    </location>
</feature>
<evidence type="ECO:0000256" key="1">
    <source>
        <dbReference type="SAM" id="MobiDB-lite"/>
    </source>
</evidence>
<feature type="compositionally biased region" description="Pro residues" evidence="1">
    <location>
        <begin position="1151"/>
        <end position="1160"/>
    </location>
</feature>
<feature type="region of interest" description="Disordered" evidence="1">
    <location>
        <begin position="251"/>
        <end position="438"/>
    </location>
</feature>
<feature type="compositionally biased region" description="Polar residues" evidence="1">
    <location>
        <begin position="1134"/>
        <end position="1146"/>
    </location>
</feature>
<feature type="compositionally biased region" description="Polar residues" evidence="1">
    <location>
        <begin position="59"/>
        <end position="73"/>
    </location>
</feature>
<feature type="compositionally biased region" description="Pro residues" evidence="1">
    <location>
        <begin position="547"/>
        <end position="561"/>
    </location>
</feature>
<feature type="compositionally biased region" description="Pro residues" evidence="1">
    <location>
        <begin position="1173"/>
        <end position="1183"/>
    </location>
</feature>
<organism evidence="2 3">
    <name type="scientific">Fusarium oxysporum (strain Fo5176)</name>
    <name type="common">Fusarium vascular wilt</name>
    <dbReference type="NCBI Taxonomy" id="660025"/>
    <lineage>
        <taxon>Eukaryota</taxon>
        <taxon>Fungi</taxon>
        <taxon>Dikarya</taxon>
        <taxon>Ascomycota</taxon>
        <taxon>Pezizomycotina</taxon>
        <taxon>Sordariomycetes</taxon>
        <taxon>Hypocreomycetidae</taxon>
        <taxon>Hypocreales</taxon>
        <taxon>Nectriaceae</taxon>
        <taxon>Fusarium</taxon>
        <taxon>Fusarium oxysporum species complex</taxon>
    </lineage>
</organism>
<feature type="compositionally biased region" description="Basic and acidic residues" evidence="1">
    <location>
        <begin position="1546"/>
        <end position="1575"/>
    </location>
</feature>
<feature type="compositionally biased region" description="Polar residues" evidence="1">
    <location>
        <begin position="739"/>
        <end position="750"/>
    </location>
</feature>
<feature type="compositionally biased region" description="Polar residues" evidence="1">
    <location>
        <begin position="1479"/>
        <end position="1494"/>
    </location>
</feature>
<proteinExistence type="predicted"/>
<feature type="compositionally biased region" description="Polar residues" evidence="1">
    <location>
        <begin position="805"/>
        <end position="830"/>
    </location>
</feature>
<feature type="region of interest" description="Disordered" evidence="1">
    <location>
        <begin position="58"/>
        <end position="86"/>
    </location>
</feature>
<reference evidence="2" key="2">
    <citation type="submission" date="2025-08" db="UniProtKB">
        <authorList>
            <consortium name="EnsemblFungi"/>
        </authorList>
    </citation>
    <scope>IDENTIFICATION</scope>
    <source>
        <strain evidence="2">4287 / CBS 123668 / FGSC 9935 / NRRL 34936</strain>
    </source>
</reference>
<feature type="compositionally biased region" description="Polar residues" evidence="1">
    <location>
        <begin position="1270"/>
        <end position="1284"/>
    </location>
</feature>
<feature type="compositionally biased region" description="Low complexity" evidence="1">
    <location>
        <begin position="1580"/>
        <end position="1591"/>
    </location>
</feature>
<reference evidence="3" key="1">
    <citation type="journal article" date="2012" name="Mol. Plant Microbe Interact.">
        <title>A highly conserved effector in Fusarium oxysporum is required for full virulence on Arabidopsis.</title>
        <authorList>
            <person name="Thatcher L.F."/>
            <person name="Gardiner D.M."/>
            <person name="Kazan K."/>
            <person name="Manners J."/>
        </authorList>
    </citation>
    <scope>NUCLEOTIDE SEQUENCE [LARGE SCALE GENOMIC DNA]</scope>
    <source>
        <strain evidence="3">Fo5176</strain>
    </source>
</reference>
<dbReference type="VEuPathDB" id="FungiDB:FOXG_07680"/>
<feature type="compositionally biased region" description="Low complexity" evidence="1">
    <location>
        <begin position="831"/>
        <end position="864"/>
    </location>
</feature>
<feature type="compositionally biased region" description="Low complexity" evidence="1">
    <location>
        <begin position="787"/>
        <end position="798"/>
    </location>
</feature>
<feature type="compositionally biased region" description="Pro residues" evidence="1">
    <location>
        <begin position="362"/>
        <end position="375"/>
    </location>
</feature>
<feature type="compositionally biased region" description="Pro residues" evidence="1">
    <location>
        <begin position="990"/>
        <end position="1004"/>
    </location>
</feature>
<feature type="compositionally biased region" description="Low complexity" evidence="1">
    <location>
        <begin position="902"/>
        <end position="913"/>
    </location>
</feature>
<dbReference type="EnsemblFungi" id="FOXG_07680T0">
    <property type="protein sequence ID" value="FOXG_07680P0"/>
    <property type="gene ID" value="FOXG_07680"/>
</dbReference>
<accession>A0A0D2XUM7</accession>